<evidence type="ECO:0000313" key="3">
    <source>
        <dbReference type="EMBL" id="BCB78207.1"/>
    </source>
</evidence>
<feature type="domain" description="N-acetyltransferase" evidence="2">
    <location>
        <begin position="4"/>
        <end position="159"/>
    </location>
</feature>
<dbReference type="EMBL" id="AP022870">
    <property type="protein sequence ID" value="BCB78207.1"/>
    <property type="molecule type" value="Genomic_DNA"/>
</dbReference>
<dbReference type="RefSeq" id="WP_173037791.1">
    <property type="nucleotide sequence ID" value="NZ_AP022870.1"/>
</dbReference>
<dbReference type="AlphaFoldDB" id="A0A6F8XWN7"/>
<dbReference type="Proteomes" id="UP000502508">
    <property type="component" value="Chromosome"/>
</dbReference>
<dbReference type="InterPro" id="IPR000182">
    <property type="entry name" value="GNAT_dom"/>
</dbReference>
<proteinExistence type="predicted"/>
<reference evidence="3 4" key="2">
    <citation type="submission" date="2020-03" db="EMBL/GenBank/DDBJ databases">
        <authorList>
            <person name="Ichikawa N."/>
            <person name="Kimura A."/>
            <person name="Kitahashi Y."/>
            <person name="Uohara A."/>
        </authorList>
    </citation>
    <scope>NUCLEOTIDE SEQUENCE [LARGE SCALE GENOMIC DNA]</scope>
    <source>
        <strain evidence="3 4">NBRC 107702</strain>
    </source>
</reference>
<dbReference type="PANTHER" id="PTHR43328">
    <property type="entry name" value="ACETYLTRANSFERASE-RELATED"/>
    <property type="match status" value="1"/>
</dbReference>
<accession>A0A6F8XWN7</accession>
<reference evidence="3 4" key="1">
    <citation type="submission" date="2020-03" db="EMBL/GenBank/DDBJ databases">
        <title>Whole genome shotgun sequence of Phytohabitans flavus NBRC 107702.</title>
        <authorList>
            <person name="Komaki H."/>
            <person name="Tamura T."/>
        </authorList>
    </citation>
    <scope>NUCLEOTIDE SEQUENCE [LARGE SCALE GENOMIC DNA]</scope>
    <source>
        <strain evidence="3 4">NBRC 107702</strain>
    </source>
</reference>
<sequence length="175" mass="19028">MAEVALRPVDDSDLDALFEQMRDPESVRMAAFTAENPDDRPAFDAHMAKIRTSPDVTTRAVTVDGRLAGSIASFVVDGDTEVTYWIDRSFWGQGIASQALALLLESVHVRPLFARAASDNARSLKVLRRAGFATVGTAISFANGRNKEIEETILRLDKPAKTTPSDAPSGESQTY</sequence>
<protein>
    <submittedName>
        <fullName evidence="3">N-acetyltransferase</fullName>
    </submittedName>
</protein>
<dbReference type="Pfam" id="PF13302">
    <property type="entry name" value="Acetyltransf_3"/>
    <property type="match status" value="1"/>
</dbReference>
<dbReference type="SUPFAM" id="SSF55729">
    <property type="entry name" value="Acyl-CoA N-acyltransferases (Nat)"/>
    <property type="match status" value="1"/>
</dbReference>
<organism evidence="3 4">
    <name type="scientific">Phytohabitans flavus</name>
    <dbReference type="NCBI Taxonomy" id="1076124"/>
    <lineage>
        <taxon>Bacteria</taxon>
        <taxon>Bacillati</taxon>
        <taxon>Actinomycetota</taxon>
        <taxon>Actinomycetes</taxon>
        <taxon>Micromonosporales</taxon>
        <taxon>Micromonosporaceae</taxon>
    </lineage>
</organism>
<dbReference type="InterPro" id="IPR016181">
    <property type="entry name" value="Acyl_CoA_acyltransferase"/>
</dbReference>
<evidence type="ECO:0000256" key="1">
    <source>
        <dbReference type="SAM" id="MobiDB-lite"/>
    </source>
</evidence>
<gene>
    <name evidence="3" type="ORF">Pflav_046170</name>
</gene>
<dbReference type="PANTHER" id="PTHR43328:SF1">
    <property type="entry name" value="N-ACETYLTRANSFERASE DOMAIN-CONTAINING PROTEIN"/>
    <property type="match status" value="1"/>
</dbReference>
<feature type="region of interest" description="Disordered" evidence="1">
    <location>
        <begin position="155"/>
        <end position="175"/>
    </location>
</feature>
<feature type="compositionally biased region" description="Polar residues" evidence="1">
    <location>
        <begin position="162"/>
        <end position="175"/>
    </location>
</feature>
<dbReference type="CDD" id="cd04301">
    <property type="entry name" value="NAT_SF"/>
    <property type="match status" value="1"/>
</dbReference>
<dbReference type="Gene3D" id="3.40.630.30">
    <property type="match status" value="1"/>
</dbReference>
<keyword evidence="3" id="KW-0808">Transferase</keyword>
<dbReference type="PROSITE" id="PS51186">
    <property type="entry name" value="GNAT"/>
    <property type="match status" value="1"/>
</dbReference>
<dbReference type="KEGG" id="pfla:Pflav_046170"/>
<evidence type="ECO:0000259" key="2">
    <source>
        <dbReference type="PROSITE" id="PS51186"/>
    </source>
</evidence>
<dbReference type="GO" id="GO:0016747">
    <property type="term" value="F:acyltransferase activity, transferring groups other than amino-acyl groups"/>
    <property type="evidence" value="ECO:0007669"/>
    <property type="project" value="InterPro"/>
</dbReference>
<name>A0A6F8XWN7_9ACTN</name>
<evidence type="ECO:0000313" key="4">
    <source>
        <dbReference type="Proteomes" id="UP000502508"/>
    </source>
</evidence>
<keyword evidence="4" id="KW-1185">Reference proteome</keyword>